<comment type="caution">
    <text evidence="1">The sequence shown here is derived from an EMBL/GenBank/DDBJ whole genome shotgun (WGS) entry which is preliminary data.</text>
</comment>
<dbReference type="EMBL" id="JBANQN010000002">
    <property type="protein sequence ID" value="KAK6798662.1"/>
    <property type="molecule type" value="Genomic_DNA"/>
</dbReference>
<sequence>MTENDSDNIFEGYDIGTLKEHRPLVEQIRKRYAQ</sequence>
<accession>A0AAN8UAR8</accession>
<name>A0AAN8UAR8_SOLBU</name>
<protein>
    <submittedName>
        <fullName evidence="1">Uncharacterized protein</fullName>
    </submittedName>
</protein>
<proteinExistence type="predicted"/>
<keyword evidence="2" id="KW-1185">Reference proteome</keyword>
<gene>
    <name evidence="1" type="ORF">RDI58_006365</name>
</gene>
<reference evidence="1 2" key="1">
    <citation type="submission" date="2024-02" db="EMBL/GenBank/DDBJ databases">
        <title>de novo genome assembly of Solanum bulbocastanum strain 11H21.</title>
        <authorList>
            <person name="Hosaka A.J."/>
        </authorList>
    </citation>
    <scope>NUCLEOTIDE SEQUENCE [LARGE SCALE GENOMIC DNA]</scope>
    <source>
        <tissue evidence="1">Young leaves</tissue>
    </source>
</reference>
<evidence type="ECO:0000313" key="2">
    <source>
        <dbReference type="Proteomes" id="UP001371456"/>
    </source>
</evidence>
<organism evidence="1 2">
    <name type="scientific">Solanum bulbocastanum</name>
    <name type="common">Wild potato</name>
    <dbReference type="NCBI Taxonomy" id="147425"/>
    <lineage>
        <taxon>Eukaryota</taxon>
        <taxon>Viridiplantae</taxon>
        <taxon>Streptophyta</taxon>
        <taxon>Embryophyta</taxon>
        <taxon>Tracheophyta</taxon>
        <taxon>Spermatophyta</taxon>
        <taxon>Magnoliopsida</taxon>
        <taxon>eudicotyledons</taxon>
        <taxon>Gunneridae</taxon>
        <taxon>Pentapetalae</taxon>
        <taxon>asterids</taxon>
        <taxon>lamiids</taxon>
        <taxon>Solanales</taxon>
        <taxon>Solanaceae</taxon>
        <taxon>Solanoideae</taxon>
        <taxon>Solaneae</taxon>
        <taxon>Solanum</taxon>
    </lineage>
</organism>
<dbReference type="Proteomes" id="UP001371456">
    <property type="component" value="Unassembled WGS sequence"/>
</dbReference>
<dbReference type="AlphaFoldDB" id="A0AAN8UAR8"/>
<evidence type="ECO:0000313" key="1">
    <source>
        <dbReference type="EMBL" id="KAK6798662.1"/>
    </source>
</evidence>